<comment type="caution">
    <text evidence="1">The sequence shown here is derived from an EMBL/GenBank/DDBJ whole genome shotgun (WGS) entry which is preliminary data.</text>
</comment>
<evidence type="ECO:0000313" key="1">
    <source>
        <dbReference type="EMBL" id="KAF5796865.1"/>
    </source>
</evidence>
<evidence type="ECO:0000313" key="2">
    <source>
        <dbReference type="Proteomes" id="UP000215914"/>
    </source>
</evidence>
<proteinExistence type="predicted"/>
<dbReference type="Proteomes" id="UP000215914">
    <property type="component" value="Unassembled WGS sequence"/>
</dbReference>
<dbReference type="EMBL" id="MNCJ02000323">
    <property type="protein sequence ID" value="KAF5796865.1"/>
    <property type="molecule type" value="Genomic_DNA"/>
</dbReference>
<organism evidence="1 2">
    <name type="scientific">Helianthus annuus</name>
    <name type="common">Common sunflower</name>
    <dbReference type="NCBI Taxonomy" id="4232"/>
    <lineage>
        <taxon>Eukaryota</taxon>
        <taxon>Viridiplantae</taxon>
        <taxon>Streptophyta</taxon>
        <taxon>Embryophyta</taxon>
        <taxon>Tracheophyta</taxon>
        <taxon>Spermatophyta</taxon>
        <taxon>Magnoliopsida</taxon>
        <taxon>eudicotyledons</taxon>
        <taxon>Gunneridae</taxon>
        <taxon>Pentapetalae</taxon>
        <taxon>asterids</taxon>
        <taxon>campanulids</taxon>
        <taxon>Asterales</taxon>
        <taxon>Asteraceae</taxon>
        <taxon>Asteroideae</taxon>
        <taxon>Heliantheae alliance</taxon>
        <taxon>Heliantheae</taxon>
        <taxon>Helianthus</taxon>
    </lineage>
</organism>
<accession>A0A9K3NEI3</accession>
<keyword evidence="2" id="KW-1185">Reference proteome</keyword>
<name>A0A9K3NEI3_HELAN</name>
<reference evidence="1" key="2">
    <citation type="submission" date="2020-06" db="EMBL/GenBank/DDBJ databases">
        <title>Helianthus annuus Genome sequencing and assembly Release 2.</title>
        <authorList>
            <person name="Gouzy J."/>
            <person name="Langlade N."/>
            <person name="Munos S."/>
        </authorList>
    </citation>
    <scope>NUCLEOTIDE SEQUENCE</scope>
    <source>
        <tissue evidence="1">Leaves</tissue>
    </source>
</reference>
<gene>
    <name evidence="1" type="ORF">HanXRQr2_Chr08g0356891</name>
</gene>
<dbReference type="Gramene" id="mRNA:HanXRQr2_Chr08g0356891">
    <property type="protein sequence ID" value="mRNA:HanXRQr2_Chr08g0356891"/>
    <property type="gene ID" value="HanXRQr2_Chr08g0356891"/>
</dbReference>
<dbReference type="AlphaFoldDB" id="A0A9K3NEI3"/>
<sequence>MVVIPNNPDHISNSLTFEVERGRNLCWIYKENTEFLLNRTEDPERRNPSHLKR</sequence>
<reference evidence="1" key="1">
    <citation type="journal article" date="2017" name="Nature">
        <title>The sunflower genome provides insights into oil metabolism, flowering and Asterid evolution.</title>
        <authorList>
            <person name="Badouin H."/>
            <person name="Gouzy J."/>
            <person name="Grassa C.J."/>
            <person name="Murat F."/>
            <person name="Staton S.E."/>
            <person name="Cottret L."/>
            <person name="Lelandais-Briere C."/>
            <person name="Owens G.L."/>
            <person name="Carrere S."/>
            <person name="Mayjonade B."/>
            <person name="Legrand L."/>
            <person name="Gill N."/>
            <person name="Kane N.C."/>
            <person name="Bowers J.E."/>
            <person name="Hubner S."/>
            <person name="Bellec A."/>
            <person name="Berard A."/>
            <person name="Berges H."/>
            <person name="Blanchet N."/>
            <person name="Boniface M.C."/>
            <person name="Brunel D."/>
            <person name="Catrice O."/>
            <person name="Chaidir N."/>
            <person name="Claudel C."/>
            <person name="Donnadieu C."/>
            <person name="Faraut T."/>
            <person name="Fievet G."/>
            <person name="Helmstetter N."/>
            <person name="King M."/>
            <person name="Knapp S.J."/>
            <person name="Lai Z."/>
            <person name="Le Paslier M.C."/>
            <person name="Lippi Y."/>
            <person name="Lorenzon L."/>
            <person name="Mandel J.R."/>
            <person name="Marage G."/>
            <person name="Marchand G."/>
            <person name="Marquand E."/>
            <person name="Bret-Mestries E."/>
            <person name="Morien E."/>
            <person name="Nambeesan S."/>
            <person name="Nguyen T."/>
            <person name="Pegot-Espagnet P."/>
            <person name="Pouilly N."/>
            <person name="Raftis F."/>
            <person name="Sallet E."/>
            <person name="Schiex T."/>
            <person name="Thomas J."/>
            <person name="Vandecasteele C."/>
            <person name="Vares D."/>
            <person name="Vear F."/>
            <person name="Vautrin S."/>
            <person name="Crespi M."/>
            <person name="Mangin B."/>
            <person name="Burke J.M."/>
            <person name="Salse J."/>
            <person name="Munos S."/>
            <person name="Vincourt P."/>
            <person name="Rieseberg L.H."/>
            <person name="Langlade N.B."/>
        </authorList>
    </citation>
    <scope>NUCLEOTIDE SEQUENCE</scope>
    <source>
        <tissue evidence="1">Leaves</tissue>
    </source>
</reference>
<protein>
    <submittedName>
        <fullName evidence="1">Uncharacterized protein</fullName>
    </submittedName>
</protein>